<reference evidence="2" key="2">
    <citation type="submission" date="2016-01" db="EMBL/GenBank/DDBJ databases">
        <title>Diatom-associated endosymboitic cyanobacterium lacks core nitrogen metabolism enzymes.</title>
        <authorList>
            <person name="Hilton J.A."/>
            <person name="Foster R.A."/>
            <person name="Tripp H.J."/>
            <person name="Carter B.J."/>
            <person name="Zehr J.P."/>
            <person name="Villareal T.A."/>
        </authorList>
    </citation>
    <scope>NUCLEOTIDE SEQUENCE [LARGE SCALE GENOMIC DNA]</scope>
    <source>
        <strain evidence="2">HH01</strain>
    </source>
</reference>
<name>M1X620_9NOST</name>
<accession>M1X620</accession>
<sequence length="39" mass="4344">MYLQAKVINPEINSLDVVAASSEFTTIIKYSKIVYPAII</sequence>
<gene>
    <name evidence="1" type="ORF">RINTHH_16360</name>
</gene>
<organism evidence="1 2">
    <name type="scientific">Richelia intracellularis HH01</name>
    <dbReference type="NCBI Taxonomy" id="1165094"/>
    <lineage>
        <taxon>Bacteria</taxon>
        <taxon>Bacillati</taxon>
        <taxon>Cyanobacteriota</taxon>
        <taxon>Cyanophyceae</taxon>
        <taxon>Nostocales</taxon>
        <taxon>Nostocaceae</taxon>
        <taxon>Richelia</taxon>
    </lineage>
</organism>
<dbReference type="Proteomes" id="UP000053051">
    <property type="component" value="Unassembled WGS sequence"/>
</dbReference>
<protein>
    <submittedName>
        <fullName evidence="1">Uncharacterized protein</fullName>
    </submittedName>
</protein>
<reference evidence="1 2" key="1">
    <citation type="submission" date="2012-05" db="EMBL/GenBank/DDBJ databases">
        <authorList>
            <person name="Hilton J."/>
        </authorList>
    </citation>
    <scope>NUCLEOTIDE SEQUENCE [LARGE SCALE GENOMIC DNA]</scope>
    <source>
        <strain evidence="1 2">HH01</strain>
    </source>
</reference>
<comment type="caution">
    <text evidence="1">The sequence shown here is derived from an EMBL/GenBank/DDBJ whole genome shotgun (WGS) entry which is preliminary data.</text>
</comment>
<dbReference type="AlphaFoldDB" id="M1X620"/>
<proteinExistence type="predicted"/>
<evidence type="ECO:0000313" key="2">
    <source>
        <dbReference type="Proteomes" id="UP000053051"/>
    </source>
</evidence>
<dbReference type="EMBL" id="CAIY01000060">
    <property type="protein sequence ID" value="CCH67791.1"/>
    <property type="molecule type" value="Genomic_DNA"/>
</dbReference>
<evidence type="ECO:0000313" key="1">
    <source>
        <dbReference type="EMBL" id="CCH67791.1"/>
    </source>
</evidence>
<keyword evidence="2" id="KW-1185">Reference proteome</keyword>